<evidence type="ECO:0000313" key="8">
    <source>
        <dbReference type="Proteomes" id="UP000015105"/>
    </source>
</evidence>
<keyword evidence="8" id="KW-1185">Reference proteome</keyword>
<dbReference type="Pfam" id="PF07851">
    <property type="entry name" value="TMEM120A-B"/>
    <property type="match status" value="1"/>
</dbReference>
<reference evidence="7" key="3">
    <citation type="journal article" date="2017" name="Nature">
        <title>Genome sequence of the progenitor of the wheat D genome Aegilops tauschii.</title>
        <authorList>
            <person name="Luo M.C."/>
            <person name="Gu Y.Q."/>
            <person name="Puiu D."/>
            <person name="Wang H."/>
            <person name="Twardziok S.O."/>
            <person name="Deal K.R."/>
            <person name="Huo N."/>
            <person name="Zhu T."/>
            <person name="Wang L."/>
            <person name="Wang Y."/>
            <person name="McGuire P.E."/>
            <person name="Liu S."/>
            <person name="Long H."/>
            <person name="Ramasamy R.K."/>
            <person name="Rodriguez J.C."/>
            <person name="Van S.L."/>
            <person name="Yuan L."/>
            <person name="Wang Z."/>
            <person name="Xia Z."/>
            <person name="Xiao L."/>
            <person name="Anderson O.D."/>
            <person name="Ouyang S."/>
            <person name="Liang Y."/>
            <person name="Zimin A.V."/>
            <person name="Pertea G."/>
            <person name="Qi P."/>
            <person name="Bennetzen J.L."/>
            <person name="Dai X."/>
            <person name="Dawson M.W."/>
            <person name="Muller H.G."/>
            <person name="Kugler K."/>
            <person name="Rivarola-Duarte L."/>
            <person name="Spannagl M."/>
            <person name="Mayer K.F.X."/>
            <person name="Lu F.H."/>
            <person name="Bevan M.W."/>
            <person name="Leroy P."/>
            <person name="Li P."/>
            <person name="You F.M."/>
            <person name="Sun Q."/>
            <person name="Liu Z."/>
            <person name="Lyons E."/>
            <person name="Wicker T."/>
            <person name="Salzberg S.L."/>
            <person name="Devos K.M."/>
            <person name="Dvorak J."/>
        </authorList>
    </citation>
    <scope>NUCLEOTIDE SEQUENCE [LARGE SCALE GENOMIC DNA]</scope>
    <source>
        <strain evidence="7">cv. AL8/78</strain>
    </source>
</reference>
<reference evidence="7" key="5">
    <citation type="journal article" date="2021" name="G3 (Bethesda)">
        <title>Aegilops tauschii genome assembly Aet v5.0 features greater sequence contiguity and improved annotation.</title>
        <authorList>
            <person name="Wang L."/>
            <person name="Zhu T."/>
            <person name="Rodriguez J.C."/>
            <person name="Deal K.R."/>
            <person name="Dubcovsky J."/>
            <person name="McGuire P.E."/>
            <person name="Lux T."/>
            <person name="Spannagl M."/>
            <person name="Mayer K.F.X."/>
            <person name="Baldrich P."/>
            <person name="Meyers B.C."/>
            <person name="Huo N."/>
            <person name="Gu Y.Q."/>
            <person name="Zhou H."/>
            <person name="Devos K.M."/>
            <person name="Bennetzen J.L."/>
            <person name="Unver T."/>
            <person name="Budak H."/>
            <person name="Gulick P.J."/>
            <person name="Galiba G."/>
            <person name="Kalapos B."/>
            <person name="Nelson D.R."/>
            <person name="Li P."/>
            <person name="You F.M."/>
            <person name="Luo M.C."/>
            <person name="Dvorak J."/>
        </authorList>
    </citation>
    <scope>NUCLEOTIDE SEQUENCE [LARGE SCALE GENOMIC DNA]</scope>
    <source>
        <strain evidence="7">cv. AL8/78</strain>
    </source>
</reference>
<evidence type="ECO:0000313" key="7">
    <source>
        <dbReference type="EnsemblPlants" id="AET3Gv20998900.3"/>
    </source>
</evidence>
<dbReference type="PANTHER" id="PTHR21433">
    <property type="entry name" value="TRANSMEMBRANE PROTEIN INDUCED BY TUMOR NECROSIS FACTOR ALPHA"/>
    <property type="match status" value="1"/>
</dbReference>
<dbReference type="PANTHER" id="PTHR21433:SF4">
    <property type="entry name" value="OS02G0106800 PROTEIN"/>
    <property type="match status" value="1"/>
</dbReference>
<proteinExistence type="inferred from homology"/>
<name>A0A453GFY2_AEGTS</name>
<comment type="similarity">
    <text evidence="2">Belongs to the TMEM120 family.</text>
</comment>
<evidence type="ECO:0000256" key="1">
    <source>
        <dbReference type="ARBA" id="ARBA00004141"/>
    </source>
</evidence>
<evidence type="ECO:0000256" key="4">
    <source>
        <dbReference type="ARBA" id="ARBA00022989"/>
    </source>
</evidence>
<dbReference type="Gramene" id="AET3Gv20998900.3">
    <property type="protein sequence ID" value="AET3Gv20998900.3"/>
    <property type="gene ID" value="AET3Gv20998900"/>
</dbReference>
<evidence type="ECO:0000256" key="6">
    <source>
        <dbReference type="SAM" id="MobiDB-lite"/>
    </source>
</evidence>
<dbReference type="Proteomes" id="UP000015105">
    <property type="component" value="Chromosome 3D"/>
</dbReference>
<dbReference type="InterPro" id="IPR012926">
    <property type="entry name" value="TMEM120A/B"/>
</dbReference>
<evidence type="ECO:0000256" key="3">
    <source>
        <dbReference type="ARBA" id="ARBA00022692"/>
    </source>
</evidence>
<feature type="compositionally biased region" description="Basic and acidic residues" evidence="6">
    <location>
        <begin position="38"/>
        <end position="56"/>
    </location>
</feature>
<reference evidence="8" key="1">
    <citation type="journal article" date="2014" name="Science">
        <title>Ancient hybridizations among the ancestral genomes of bread wheat.</title>
        <authorList>
            <consortium name="International Wheat Genome Sequencing Consortium,"/>
            <person name="Marcussen T."/>
            <person name="Sandve S.R."/>
            <person name="Heier L."/>
            <person name="Spannagl M."/>
            <person name="Pfeifer M."/>
            <person name="Jakobsen K.S."/>
            <person name="Wulff B.B."/>
            <person name="Steuernagel B."/>
            <person name="Mayer K.F."/>
            <person name="Olsen O.A."/>
        </authorList>
    </citation>
    <scope>NUCLEOTIDE SEQUENCE [LARGE SCALE GENOMIC DNA]</scope>
    <source>
        <strain evidence="8">cv. AL8/78</strain>
    </source>
</reference>
<sequence>MCEEDGEEAVVMAARWISCSGGAVGRGGSASARGRSRAGREEREERDGKSGRRKDSGARHLIPHLFSLHVPRRGGPILDSHVAAFLPSKGNGKFLKKFVGPVNVWVARKEDKLKVKDEYINYMVCLYVPAVSIHSPLTEMVGVDGCLPALTVQVYQAWLLFLYTSFALQENVLLVNGRDIRPWWIYHHYLAMLMALVSLTWEIKG</sequence>
<organism evidence="7 8">
    <name type="scientific">Aegilops tauschii subsp. strangulata</name>
    <name type="common">Goatgrass</name>
    <dbReference type="NCBI Taxonomy" id="200361"/>
    <lineage>
        <taxon>Eukaryota</taxon>
        <taxon>Viridiplantae</taxon>
        <taxon>Streptophyta</taxon>
        <taxon>Embryophyta</taxon>
        <taxon>Tracheophyta</taxon>
        <taxon>Spermatophyta</taxon>
        <taxon>Magnoliopsida</taxon>
        <taxon>Liliopsida</taxon>
        <taxon>Poales</taxon>
        <taxon>Poaceae</taxon>
        <taxon>BOP clade</taxon>
        <taxon>Pooideae</taxon>
        <taxon>Triticodae</taxon>
        <taxon>Triticeae</taxon>
        <taxon>Triticinae</taxon>
        <taxon>Aegilops</taxon>
    </lineage>
</organism>
<keyword evidence="5" id="KW-0472">Membrane</keyword>
<dbReference type="EnsemblPlants" id="AET3Gv20998900.3">
    <property type="protein sequence ID" value="AET3Gv20998900.3"/>
    <property type="gene ID" value="AET3Gv20998900"/>
</dbReference>
<evidence type="ECO:0000256" key="5">
    <source>
        <dbReference type="ARBA" id="ARBA00023136"/>
    </source>
</evidence>
<protein>
    <submittedName>
        <fullName evidence="7">Uncharacterized protein</fullName>
    </submittedName>
</protein>
<accession>A0A453GFY2</accession>
<comment type="subcellular location">
    <subcellularLocation>
        <location evidence="1">Membrane</location>
        <topology evidence="1">Multi-pass membrane protein</topology>
    </subcellularLocation>
</comment>
<dbReference type="GO" id="GO:0016020">
    <property type="term" value="C:membrane"/>
    <property type="evidence" value="ECO:0007669"/>
    <property type="project" value="UniProtKB-SubCell"/>
</dbReference>
<feature type="region of interest" description="Disordered" evidence="6">
    <location>
        <begin position="20"/>
        <end position="56"/>
    </location>
</feature>
<keyword evidence="4" id="KW-1133">Transmembrane helix</keyword>
<reference evidence="8" key="2">
    <citation type="journal article" date="2017" name="Nat. Plants">
        <title>The Aegilops tauschii genome reveals multiple impacts of transposons.</title>
        <authorList>
            <person name="Zhao G."/>
            <person name="Zou C."/>
            <person name="Li K."/>
            <person name="Wang K."/>
            <person name="Li T."/>
            <person name="Gao L."/>
            <person name="Zhang X."/>
            <person name="Wang H."/>
            <person name="Yang Z."/>
            <person name="Liu X."/>
            <person name="Jiang W."/>
            <person name="Mao L."/>
            <person name="Kong X."/>
            <person name="Jiao Y."/>
            <person name="Jia J."/>
        </authorList>
    </citation>
    <scope>NUCLEOTIDE SEQUENCE [LARGE SCALE GENOMIC DNA]</scope>
    <source>
        <strain evidence="8">cv. AL8/78</strain>
    </source>
</reference>
<evidence type="ECO:0000256" key="2">
    <source>
        <dbReference type="ARBA" id="ARBA00009700"/>
    </source>
</evidence>
<reference evidence="7" key="4">
    <citation type="submission" date="2019-03" db="UniProtKB">
        <authorList>
            <consortium name="EnsemblPlants"/>
        </authorList>
    </citation>
    <scope>IDENTIFICATION</scope>
</reference>
<keyword evidence="3" id="KW-0812">Transmembrane</keyword>
<dbReference type="AlphaFoldDB" id="A0A453GFY2"/>